<evidence type="ECO:0000313" key="1">
    <source>
        <dbReference type="EMBL" id="KAF3854073.1"/>
    </source>
</evidence>
<dbReference type="EMBL" id="JAAKFY010000008">
    <property type="protein sequence ID" value="KAF3854073.1"/>
    <property type="molecule type" value="Genomic_DNA"/>
</dbReference>
<comment type="caution">
    <text evidence="1">The sequence shown here is derived from an EMBL/GenBank/DDBJ whole genome shotgun (WGS) entry which is preliminary data.</text>
</comment>
<dbReference type="AlphaFoldDB" id="A0A7J5YXY1"/>
<proteinExistence type="predicted"/>
<gene>
    <name evidence="1" type="ORF">F7725_014761</name>
</gene>
<keyword evidence="2" id="KW-1185">Reference proteome</keyword>
<name>A0A7J5YXY1_DISMA</name>
<feature type="non-terminal residue" evidence="1">
    <location>
        <position position="1"/>
    </location>
</feature>
<accession>A0A7J5YXY1</accession>
<reference evidence="1 2" key="1">
    <citation type="submission" date="2020-03" db="EMBL/GenBank/DDBJ databases">
        <title>Dissostichus mawsoni Genome sequencing and assembly.</title>
        <authorList>
            <person name="Park H."/>
        </authorList>
    </citation>
    <scope>NUCLEOTIDE SEQUENCE [LARGE SCALE GENOMIC DNA]</scope>
    <source>
        <strain evidence="1">DM0001</strain>
        <tissue evidence="1">Muscle</tissue>
    </source>
</reference>
<dbReference type="Proteomes" id="UP000518266">
    <property type="component" value="Unassembled WGS sequence"/>
</dbReference>
<organism evidence="1 2">
    <name type="scientific">Dissostichus mawsoni</name>
    <name type="common">Antarctic cod</name>
    <dbReference type="NCBI Taxonomy" id="36200"/>
    <lineage>
        <taxon>Eukaryota</taxon>
        <taxon>Metazoa</taxon>
        <taxon>Chordata</taxon>
        <taxon>Craniata</taxon>
        <taxon>Vertebrata</taxon>
        <taxon>Euteleostomi</taxon>
        <taxon>Actinopterygii</taxon>
        <taxon>Neopterygii</taxon>
        <taxon>Teleostei</taxon>
        <taxon>Neoteleostei</taxon>
        <taxon>Acanthomorphata</taxon>
        <taxon>Eupercaria</taxon>
        <taxon>Perciformes</taxon>
        <taxon>Notothenioidei</taxon>
        <taxon>Nototheniidae</taxon>
        <taxon>Dissostichus</taxon>
    </lineage>
</organism>
<evidence type="ECO:0000313" key="2">
    <source>
        <dbReference type="Proteomes" id="UP000518266"/>
    </source>
</evidence>
<sequence>MGPPAARAGRAGTLTGFSFSVVVGVSRVWSEEEEVFSFVASTALDWLFRAPFSKGCVKESRSCFSLTGSLFSYHVY</sequence>
<protein>
    <submittedName>
        <fullName evidence="1">Uncharacterized protein</fullName>
    </submittedName>
</protein>